<keyword evidence="1" id="KW-0040">ANK repeat</keyword>
<dbReference type="PANTHER" id="PTHR24133:SF40">
    <property type="entry name" value="ANKYRIN REPEAT DOMAIN 44"/>
    <property type="match status" value="1"/>
</dbReference>
<sequence>MSFHKSLMKVARTLGYDVGTKGICNGYTATVIKAICLDDIDSFDERMEKITQYFNHPQQLKIEIDQTREKVKKGVHINNEERLLLDIQAFFEEIYIYLNPHQHSELFSKIIQPAQSEILFDFLQTTAEKEKQEGVKHVFTEVNQYHRASLIDYLKELQSKLKDKPGSAIKFFANHHAITVRIKEDGLFQVIDINHPGDVTKRYTARELAKKLDKKYLFNNQDISPELILNPFQWYQFARDTVIPNPLLMVTKIYTAQNQVLDTLNDLAFDEEIPASEMARNKYGESYLLHAVVANDLNAIKRISDLHQVSPYEIAVALETAAVQGNKDMAEYLMLQVDITELPSPQQFTSKCAVYMALGELGEVEEILASSSPEDIRNYNNAGQNLLHVLSSNYLIDFDNHKEIADKLLESDININAVDDDGDTPLHNSVFSCGENTRFVEYLIINGANPFLKNKQHVSACSMAAGQGKNKLVQMFLNDCKLSFEELIQDTQLKKNIEKCSPETQLLYLKTILTAYKSTREEQDEYVDTFHLGYSKDEKIEAVNHFLEKIEASEKLDSKQHPALLNGRLSDFYNMYQDLLGLSKVKSSTASMMERLGNRGSSLQEEEKEEDKIIEIDLPESEIYNQIEQKEEYDPGLVSQNPRNV</sequence>
<evidence type="ECO:0000313" key="4">
    <source>
        <dbReference type="Proteomes" id="UP000295517"/>
    </source>
</evidence>
<dbReference type="InterPro" id="IPR002110">
    <property type="entry name" value="Ankyrin_rpt"/>
</dbReference>
<dbReference type="SMART" id="SM00248">
    <property type="entry name" value="ANK"/>
    <property type="match status" value="3"/>
</dbReference>
<dbReference type="Proteomes" id="UP000295517">
    <property type="component" value="Chromosome"/>
</dbReference>
<accession>A0AAX1EEG1</accession>
<evidence type="ECO:0000313" key="3">
    <source>
        <dbReference type="EMBL" id="QBR83495.1"/>
    </source>
</evidence>
<dbReference type="RefSeq" id="WP_135059880.1">
    <property type="nucleotide sequence ID" value="NZ_CP038254.1"/>
</dbReference>
<dbReference type="EMBL" id="CP038254">
    <property type="protein sequence ID" value="QBR83495.1"/>
    <property type="molecule type" value="Genomic_DNA"/>
</dbReference>
<dbReference type="InterPro" id="IPR052391">
    <property type="entry name" value="E3_Ligase-Neurotoxin"/>
</dbReference>
<dbReference type="PANTHER" id="PTHR24133">
    <property type="entry name" value="ANKYRIN DOMAIN-CONTAINING"/>
    <property type="match status" value="1"/>
</dbReference>
<dbReference type="InterPro" id="IPR036770">
    <property type="entry name" value="Ankyrin_rpt-contain_sf"/>
</dbReference>
<name>A0AAX1EEG1_9GAMM</name>
<evidence type="ECO:0000256" key="2">
    <source>
        <dbReference type="SAM" id="MobiDB-lite"/>
    </source>
</evidence>
<dbReference type="Pfam" id="PF13637">
    <property type="entry name" value="Ank_4"/>
    <property type="match status" value="1"/>
</dbReference>
<feature type="repeat" description="ANK" evidence="1">
    <location>
        <begin position="421"/>
        <end position="455"/>
    </location>
</feature>
<dbReference type="AlphaFoldDB" id="A0AAX1EEG1"/>
<proteinExistence type="predicted"/>
<evidence type="ECO:0000256" key="1">
    <source>
        <dbReference type="PROSITE-ProRule" id="PRU00023"/>
    </source>
</evidence>
<feature type="region of interest" description="Disordered" evidence="2">
    <location>
        <begin position="596"/>
        <end position="615"/>
    </location>
</feature>
<gene>
    <name evidence="3" type="ORF">E3983_03420</name>
</gene>
<dbReference type="Gene3D" id="1.25.40.20">
    <property type="entry name" value="Ankyrin repeat-containing domain"/>
    <property type="match status" value="1"/>
</dbReference>
<dbReference type="PROSITE" id="PS50088">
    <property type="entry name" value="ANK_REPEAT"/>
    <property type="match status" value="1"/>
</dbReference>
<reference evidence="3 4" key="1">
    <citation type="submission" date="2019-03" db="EMBL/GenBank/DDBJ databases">
        <title>Diverse conjugative elements silence natural transformation in Legionella species.</title>
        <authorList>
            <person name="Durieux I."/>
            <person name="Ginevra C."/>
            <person name="Attaiech L."/>
            <person name="Picq K."/>
            <person name="Juan P.A."/>
            <person name="Jarraud S."/>
            <person name="Charpentier X."/>
        </authorList>
    </citation>
    <scope>NUCLEOTIDE SEQUENCE [LARGE SCALE GENOMIC DNA]</scope>
    <source>
        <strain evidence="3 4">HL-0427-4011</strain>
    </source>
</reference>
<organism evidence="3 4">
    <name type="scientific">Legionella israelensis</name>
    <dbReference type="NCBI Taxonomy" id="454"/>
    <lineage>
        <taxon>Bacteria</taxon>
        <taxon>Pseudomonadati</taxon>
        <taxon>Pseudomonadota</taxon>
        <taxon>Gammaproteobacteria</taxon>
        <taxon>Legionellales</taxon>
        <taxon>Legionellaceae</taxon>
        <taxon>Legionella</taxon>
    </lineage>
</organism>
<dbReference type="SUPFAM" id="SSF48403">
    <property type="entry name" value="Ankyrin repeat"/>
    <property type="match status" value="1"/>
</dbReference>
<protein>
    <submittedName>
        <fullName evidence="3">Ankyrin repeat domain-containing protein</fullName>
    </submittedName>
</protein>